<dbReference type="SUPFAM" id="SSF52799">
    <property type="entry name" value="(Phosphotyrosine protein) phosphatases II"/>
    <property type="match status" value="1"/>
</dbReference>
<gene>
    <name evidence="1" type="ORF">BZA70DRAFT_159267</name>
</gene>
<evidence type="ECO:0000313" key="1">
    <source>
        <dbReference type="EMBL" id="KAK7205458.1"/>
    </source>
</evidence>
<dbReference type="Gene3D" id="3.90.190.10">
    <property type="entry name" value="Protein tyrosine phosphatase superfamily"/>
    <property type="match status" value="1"/>
</dbReference>
<reference evidence="1 2" key="1">
    <citation type="submission" date="2024-03" db="EMBL/GenBank/DDBJ databases">
        <title>Genome-scale model development and genomic sequencing of the oleaginous clade Lipomyces.</title>
        <authorList>
            <consortium name="Lawrence Berkeley National Laboratory"/>
            <person name="Czajka J.J."/>
            <person name="Han Y."/>
            <person name="Kim J."/>
            <person name="Mondo S.J."/>
            <person name="Hofstad B.A."/>
            <person name="Robles A."/>
            <person name="Haridas S."/>
            <person name="Riley R."/>
            <person name="LaButti K."/>
            <person name="Pangilinan J."/>
            <person name="Andreopoulos W."/>
            <person name="Lipzen A."/>
            <person name="Yan J."/>
            <person name="Wang M."/>
            <person name="Ng V."/>
            <person name="Grigoriev I.V."/>
            <person name="Spatafora J.W."/>
            <person name="Magnuson J.K."/>
            <person name="Baker S.E."/>
            <person name="Pomraning K.R."/>
        </authorList>
    </citation>
    <scope>NUCLEOTIDE SEQUENCE [LARGE SCALE GENOMIC DNA]</scope>
    <source>
        <strain evidence="1 2">Phaff 52-87</strain>
    </source>
</reference>
<dbReference type="PANTHER" id="PTHR31126:SF18">
    <property type="entry name" value="PROTEIN-TYROSINE-PHOSPHATASE"/>
    <property type="match status" value="1"/>
</dbReference>
<keyword evidence="2" id="KW-1185">Reference proteome</keyword>
<dbReference type="InterPro" id="IPR004861">
    <property type="entry name" value="Siw14-like"/>
</dbReference>
<dbReference type="Proteomes" id="UP001498771">
    <property type="component" value="Unassembled WGS sequence"/>
</dbReference>
<accession>A0ABR1F8N2</accession>
<dbReference type="Pfam" id="PF03162">
    <property type="entry name" value="Y_phosphatase2"/>
    <property type="match status" value="1"/>
</dbReference>
<dbReference type="InterPro" id="IPR029021">
    <property type="entry name" value="Prot-tyrosine_phosphatase-like"/>
</dbReference>
<organism evidence="1 2">
    <name type="scientific">Myxozyma melibiosi</name>
    <dbReference type="NCBI Taxonomy" id="54550"/>
    <lineage>
        <taxon>Eukaryota</taxon>
        <taxon>Fungi</taxon>
        <taxon>Dikarya</taxon>
        <taxon>Ascomycota</taxon>
        <taxon>Saccharomycotina</taxon>
        <taxon>Lipomycetes</taxon>
        <taxon>Lipomycetales</taxon>
        <taxon>Lipomycetaceae</taxon>
        <taxon>Myxozyma</taxon>
    </lineage>
</organism>
<sequence length="243" mass="27845">MLAPPEHFGIVEDDVYRCTEIDPLNFPFLQTLSLKTILSIGQQKPSPAVDLFARENNISIKHMKLPSWKISEEEWKLLPDKVAEASLSYVLNIKNYPILIIDLSCTFIGVLRKLEHWTLSSIINEYREISFDRSQYLYELYIEMVDLSKISIPRLRLAADPASQSSLDSTSSCRTYNGATVTIDFDRLPQSLDILPASPPDEQAEESSDWKSFPIDLLPAWYIESECMWLDDMARYQRAANST</sequence>
<dbReference type="RefSeq" id="XP_064768491.1">
    <property type="nucleotide sequence ID" value="XM_064909768.1"/>
</dbReference>
<dbReference type="GeneID" id="90035280"/>
<dbReference type="EMBL" id="JBBJBU010000005">
    <property type="protein sequence ID" value="KAK7205458.1"/>
    <property type="molecule type" value="Genomic_DNA"/>
</dbReference>
<name>A0ABR1F8N2_9ASCO</name>
<protein>
    <submittedName>
        <fullName evidence="1">Tyrosine phosphatase family-domain-containing protein</fullName>
    </submittedName>
</protein>
<proteinExistence type="predicted"/>
<evidence type="ECO:0000313" key="2">
    <source>
        <dbReference type="Proteomes" id="UP001498771"/>
    </source>
</evidence>
<dbReference type="PANTHER" id="PTHR31126">
    <property type="entry name" value="TYROSINE-PROTEIN PHOSPHATASE"/>
    <property type="match status" value="1"/>
</dbReference>
<comment type="caution">
    <text evidence="1">The sequence shown here is derived from an EMBL/GenBank/DDBJ whole genome shotgun (WGS) entry which is preliminary data.</text>
</comment>